<keyword evidence="1" id="KW-1133">Transmembrane helix</keyword>
<dbReference type="Proteomes" id="UP000593737">
    <property type="component" value="Chromosome"/>
</dbReference>
<feature type="transmembrane region" description="Helical" evidence="1">
    <location>
        <begin position="33"/>
        <end position="52"/>
    </location>
</feature>
<feature type="transmembrane region" description="Helical" evidence="1">
    <location>
        <begin position="87"/>
        <end position="105"/>
    </location>
</feature>
<proteinExistence type="predicted"/>
<name>A0A7S8FAM3_9BACT</name>
<dbReference type="AlphaFoldDB" id="A0A7S8FAM3"/>
<keyword evidence="1" id="KW-0812">Transmembrane</keyword>
<reference evidence="2 3" key="1">
    <citation type="journal article" date="2020" name="ISME J.">
        <title>Enrichment and physiological characterization of a novel comammox Nitrospira indicates ammonium inhibition of complete nitrification.</title>
        <authorList>
            <person name="Sakoula D."/>
            <person name="Koch H."/>
            <person name="Frank J."/>
            <person name="Jetten M.S.M."/>
            <person name="van Kessel M.A.H.J."/>
            <person name="Lucker S."/>
        </authorList>
    </citation>
    <scope>NUCLEOTIDE SEQUENCE [LARGE SCALE GENOMIC DNA]</scope>
    <source>
        <strain evidence="2">Comreactor17</strain>
    </source>
</reference>
<gene>
    <name evidence="2" type="ORF">Nkreftii_000048</name>
</gene>
<sequence>MNGQSLNASAPTAGTANQLNSNRNTVYIFDKDILLFLFILTVLGVVCLFFWPTNDESRICLFGFIVFVYSLGFPFVWSALPSHKVDFWYYSLAAIGVVLFFVAANNDRKLFHIDMNLMEATTNLERFLERRPVMEKSFVDSPRKIFESIKKASASVDVDNAQNTINGIKAEEWVAQCDKERWEILSRLETEHFKNEFRRPQRSTFDTERSIRRAEEQYWAKKDCSADAKKQIEEAKVNLRKIYILKNANHPKDLIEVLKSVPSDMAKTKLGLNMVSIPMSDFTNLLVKAWDSDSIQPILNEEEESLKKRIVGFNKTKDELKGEGKSDAMTALRLFIWPYIVLTALGLKLARRRYTFKASAAPFTL</sequence>
<evidence type="ECO:0000313" key="2">
    <source>
        <dbReference type="EMBL" id="QPD02274.1"/>
    </source>
</evidence>
<feature type="transmembrane region" description="Helical" evidence="1">
    <location>
        <begin position="59"/>
        <end position="81"/>
    </location>
</feature>
<evidence type="ECO:0000313" key="3">
    <source>
        <dbReference type="Proteomes" id="UP000593737"/>
    </source>
</evidence>
<accession>A0A7S8FAM3</accession>
<keyword evidence="1" id="KW-0472">Membrane</keyword>
<dbReference type="KEGG" id="nkf:Nkreftii_000048"/>
<dbReference type="EMBL" id="CP047423">
    <property type="protein sequence ID" value="QPD02274.1"/>
    <property type="molecule type" value="Genomic_DNA"/>
</dbReference>
<evidence type="ECO:0000256" key="1">
    <source>
        <dbReference type="SAM" id="Phobius"/>
    </source>
</evidence>
<protein>
    <submittedName>
        <fullName evidence="2">Uncharacterized protein</fullName>
    </submittedName>
</protein>
<organism evidence="2 3">
    <name type="scientific">Candidatus Nitrospira kreftii</name>
    <dbReference type="NCBI Taxonomy" id="2652173"/>
    <lineage>
        <taxon>Bacteria</taxon>
        <taxon>Pseudomonadati</taxon>
        <taxon>Nitrospirota</taxon>
        <taxon>Nitrospiria</taxon>
        <taxon>Nitrospirales</taxon>
        <taxon>Nitrospiraceae</taxon>
        <taxon>Nitrospira</taxon>
    </lineage>
</organism>